<keyword evidence="4" id="KW-1185">Reference proteome</keyword>
<feature type="compositionally biased region" description="Acidic residues" evidence="1">
    <location>
        <begin position="88"/>
        <end position="97"/>
    </location>
</feature>
<gene>
    <name evidence="3" type="ORF">JXQ802_LOCUS38458</name>
</gene>
<evidence type="ECO:0000313" key="3">
    <source>
        <dbReference type="EMBL" id="CAF1466106.1"/>
    </source>
</evidence>
<keyword evidence="2" id="KW-0812">Transmembrane</keyword>
<keyword evidence="2" id="KW-1133">Transmembrane helix</keyword>
<feature type="transmembrane region" description="Helical" evidence="2">
    <location>
        <begin position="6"/>
        <end position="26"/>
    </location>
</feature>
<evidence type="ECO:0000256" key="2">
    <source>
        <dbReference type="SAM" id="Phobius"/>
    </source>
</evidence>
<dbReference type="Proteomes" id="UP000663870">
    <property type="component" value="Unassembled WGS sequence"/>
</dbReference>
<keyword evidence="2" id="KW-0472">Membrane</keyword>
<accession>A0A815QPA7</accession>
<protein>
    <submittedName>
        <fullName evidence="3">Uncharacterized protein</fullName>
    </submittedName>
</protein>
<evidence type="ECO:0000256" key="1">
    <source>
        <dbReference type="SAM" id="MobiDB-lite"/>
    </source>
</evidence>
<comment type="caution">
    <text evidence="3">The sequence shown here is derived from an EMBL/GenBank/DDBJ whole genome shotgun (WGS) entry which is preliminary data.</text>
</comment>
<sequence>MDSYMKKLFVSAIIGVVGAIVGTIALKNYRISHRLYTDDEYTIGLREAIGQNINAQGLYSYETVEPDPGVSVPAQVHGYQQTGSQERGDDEEEPGPDEELHKKRFMFKNKKKTQDIDAPSTITV</sequence>
<proteinExistence type="predicted"/>
<feature type="region of interest" description="Disordered" evidence="1">
    <location>
        <begin position="65"/>
        <end position="106"/>
    </location>
</feature>
<dbReference type="AlphaFoldDB" id="A0A815QPA7"/>
<evidence type="ECO:0000313" key="4">
    <source>
        <dbReference type="Proteomes" id="UP000663870"/>
    </source>
</evidence>
<dbReference type="EMBL" id="CAJNOL010002134">
    <property type="protein sequence ID" value="CAF1466106.1"/>
    <property type="molecule type" value="Genomic_DNA"/>
</dbReference>
<reference evidence="3" key="1">
    <citation type="submission" date="2021-02" db="EMBL/GenBank/DDBJ databases">
        <authorList>
            <person name="Nowell W R."/>
        </authorList>
    </citation>
    <scope>NUCLEOTIDE SEQUENCE</scope>
</reference>
<name>A0A815QPA7_9BILA</name>
<organism evidence="3 4">
    <name type="scientific">Rotaria sordida</name>
    <dbReference type="NCBI Taxonomy" id="392033"/>
    <lineage>
        <taxon>Eukaryota</taxon>
        <taxon>Metazoa</taxon>
        <taxon>Spiralia</taxon>
        <taxon>Gnathifera</taxon>
        <taxon>Rotifera</taxon>
        <taxon>Eurotatoria</taxon>
        <taxon>Bdelloidea</taxon>
        <taxon>Philodinida</taxon>
        <taxon>Philodinidae</taxon>
        <taxon>Rotaria</taxon>
    </lineage>
</organism>